<keyword evidence="2" id="KW-1185">Reference proteome</keyword>
<dbReference type="EMBL" id="JACAZF010000006">
    <property type="protein sequence ID" value="KAF7301697.1"/>
    <property type="molecule type" value="Genomic_DNA"/>
</dbReference>
<reference evidence="1" key="1">
    <citation type="submission" date="2020-05" db="EMBL/GenBank/DDBJ databases">
        <title>Mycena genomes resolve the evolution of fungal bioluminescence.</title>
        <authorList>
            <person name="Tsai I.J."/>
        </authorList>
    </citation>
    <scope>NUCLEOTIDE SEQUENCE</scope>
    <source>
        <strain evidence="1">171206Taipei</strain>
    </source>
</reference>
<proteinExistence type="predicted"/>
<dbReference type="Proteomes" id="UP000636479">
    <property type="component" value="Unassembled WGS sequence"/>
</dbReference>
<organism evidence="1 2">
    <name type="scientific">Mycena indigotica</name>
    <dbReference type="NCBI Taxonomy" id="2126181"/>
    <lineage>
        <taxon>Eukaryota</taxon>
        <taxon>Fungi</taxon>
        <taxon>Dikarya</taxon>
        <taxon>Basidiomycota</taxon>
        <taxon>Agaricomycotina</taxon>
        <taxon>Agaricomycetes</taxon>
        <taxon>Agaricomycetidae</taxon>
        <taxon>Agaricales</taxon>
        <taxon>Marasmiineae</taxon>
        <taxon>Mycenaceae</taxon>
        <taxon>Mycena</taxon>
    </lineage>
</organism>
<evidence type="ECO:0000313" key="1">
    <source>
        <dbReference type="EMBL" id="KAF7301697.1"/>
    </source>
</evidence>
<protein>
    <submittedName>
        <fullName evidence="1">Uncharacterized protein</fullName>
    </submittedName>
</protein>
<dbReference type="AlphaFoldDB" id="A0A8H6W1M0"/>
<dbReference type="GeneID" id="59346569"/>
<gene>
    <name evidence="1" type="ORF">MIND_00735200</name>
</gene>
<evidence type="ECO:0000313" key="2">
    <source>
        <dbReference type="Proteomes" id="UP000636479"/>
    </source>
</evidence>
<name>A0A8H6W1M0_9AGAR</name>
<comment type="caution">
    <text evidence="1">The sequence shown here is derived from an EMBL/GenBank/DDBJ whole genome shotgun (WGS) entry which is preliminary data.</text>
</comment>
<dbReference type="OrthoDB" id="3229989at2759"/>
<sequence length="137" mass="15118">MMERLLSPHSAEARAHLHATENGIDADHESTRPQIDERILAYTAAYTGLERYLSGEHLFIVPRTRPQLESILRRYSTDAIHNAIAKSRSTLNEGGYSRVITLAVESIRAVLNAGDNEAYLLGLHSPQSSPTTQDGPP</sequence>
<dbReference type="RefSeq" id="XP_037219697.1">
    <property type="nucleotide sequence ID" value="XM_037364053.1"/>
</dbReference>
<accession>A0A8H6W1M0</accession>